<evidence type="ECO:0000259" key="3">
    <source>
        <dbReference type="Pfam" id="PF13649"/>
    </source>
</evidence>
<keyword evidence="5" id="KW-1185">Reference proteome</keyword>
<evidence type="ECO:0000256" key="1">
    <source>
        <dbReference type="ARBA" id="ARBA00022603"/>
    </source>
</evidence>
<dbReference type="GO" id="GO:0032259">
    <property type="term" value="P:methylation"/>
    <property type="evidence" value="ECO:0007669"/>
    <property type="project" value="UniProtKB-KW"/>
</dbReference>
<dbReference type="SUPFAM" id="SSF53335">
    <property type="entry name" value="S-adenosyl-L-methionine-dependent methyltransferases"/>
    <property type="match status" value="1"/>
</dbReference>
<organism evidence="4 5">
    <name type="scientific">Thetidibacter halocola</name>
    <dbReference type="NCBI Taxonomy" id="2827239"/>
    <lineage>
        <taxon>Bacteria</taxon>
        <taxon>Pseudomonadati</taxon>
        <taxon>Pseudomonadota</taxon>
        <taxon>Alphaproteobacteria</taxon>
        <taxon>Rhodobacterales</taxon>
        <taxon>Roseobacteraceae</taxon>
        <taxon>Thetidibacter</taxon>
    </lineage>
</organism>
<dbReference type="InterPro" id="IPR029063">
    <property type="entry name" value="SAM-dependent_MTases_sf"/>
</dbReference>
<keyword evidence="2" id="KW-0808">Transferase</keyword>
<comment type="caution">
    <text evidence="4">The sequence shown here is derived from an EMBL/GenBank/DDBJ whole genome shotgun (WGS) entry which is preliminary data.</text>
</comment>
<dbReference type="Pfam" id="PF13649">
    <property type="entry name" value="Methyltransf_25"/>
    <property type="match status" value="1"/>
</dbReference>
<proteinExistence type="predicted"/>
<dbReference type="PANTHER" id="PTHR43861:SF1">
    <property type="entry name" value="TRANS-ACONITATE 2-METHYLTRANSFERASE"/>
    <property type="match status" value="1"/>
</dbReference>
<dbReference type="EMBL" id="JAGTUU010000004">
    <property type="protein sequence ID" value="MBS0124833.1"/>
    <property type="molecule type" value="Genomic_DNA"/>
</dbReference>
<dbReference type="CDD" id="cd02440">
    <property type="entry name" value="AdoMet_MTases"/>
    <property type="match status" value="1"/>
</dbReference>
<dbReference type="RefSeq" id="WP_212536791.1">
    <property type="nucleotide sequence ID" value="NZ_JAGTUU010000004.1"/>
</dbReference>
<keyword evidence="1 4" id="KW-0489">Methyltransferase</keyword>
<feature type="domain" description="Methyltransferase" evidence="3">
    <location>
        <begin position="44"/>
        <end position="132"/>
    </location>
</feature>
<dbReference type="GO" id="GO:0008168">
    <property type="term" value="F:methyltransferase activity"/>
    <property type="evidence" value="ECO:0007669"/>
    <property type="project" value="UniProtKB-KW"/>
</dbReference>
<evidence type="ECO:0000313" key="4">
    <source>
        <dbReference type="EMBL" id="MBS0124833.1"/>
    </source>
</evidence>
<dbReference type="Gene3D" id="3.40.50.150">
    <property type="entry name" value="Vaccinia Virus protein VP39"/>
    <property type="match status" value="1"/>
</dbReference>
<accession>A0A8J8BA51</accession>
<sequence>MSDDETLRVYDARAAEYADALGADPASNAALSAFIAALPKGGRVLDLGCGPGTWARRMVEAGLTVEGWDASEGMIAIASRVPGLTVRQARFEDLDAEAAYDGIWANFSLLHAPRADMPEHLARIARALRPGGVLHVGLKEGTGEARDSLGRFYAYYGLDEFRDLLRDAGLRPDGARQGADKGLDGTVAPWFTLSATKQPSSSAAAGQ</sequence>
<gene>
    <name evidence="4" type="ORF">KB874_12065</name>
</gene>
<dbReference type="PANTHER" id="PTHR43861">
    <property type="entry name" value="TRANS-ACONITATE 2-METHYLTRANSFERASE-RELATED"/>
    <property type="match status" value="1"/>
</dbReference>
<dbReference type="InterPro" id="IPR041698">
    <property type="entry name" value="Methyltransf_25"/>
</dbReference>
<reference evidence="4" key="1">
    <citation type="submission" date="2021-04" db="EMBL/GenBank/DDBJ databases">
        <authorList>
            <person name="Yoon J."/>
        </authorList>
    </citation>
    <scope>NUCLEOTIDE SEQUENCE</scope>
    <source>
        <strain evidence="4">KMU-90</strain>
    </source>
</reference>
<evidence type="ECO:0000313" key="5">
    <source>
        <dbReference type="Proteomes" id="UP000681356"/>
    </source>
</evidence>
<dbReference type="AlphaFoldDB" id="A0A8J8BA51"/>
<evidence type="ECO:0000256" key="2">
    <source>
        <dbReference type="ARBA" id="ARBA00022679"/>
    </source>
</evidence>
<protein>
    <submittedName>
        <fullName evidence="4">Methyltransferase domain-containing protein</fullName>
    </submittedName>
</protein>
<dbReference type="Proteomes" id="UP000681356">
    <property type="component" value="Unassembled WGS sequence"/>
</dbReference>
<name>A0A8J8BA51_9RHOB</name>